<feature type="transmembrane region" description="Helical" evidence="16">
    <location>
        <begin position="57"/>
        <end position="74"/>
    </location>
</feature>
<keyword evidence="20" id="KW-1185">Reference proteome</keyword>
<evidence type="ECO:0000256" key="6">
    <source>
        <dbReference type="ARBA" id="ARBA00022485"/>
    </source>
</evidence>
<proteinExistence type="predicted"/>
<keyword evidence="10" id="KW-0418">Kinase</keyword>
<dbReference type="Pfam" id="PF07730">
    <property type="entry name" value="HisKA_3"/>
    <property type="match status" value="1"/>
</dbReference>
<keyword evidence="8" id="KW-0808">Transferase</keyword>
<dbReference type="SUPFAM" id="SSF55785">
    <property type="entry name" value="PYP-like sensor domain (PAS domain)"/>
    <property type="match status" value="1"/>
</dbReference>
<gene>
    <name evidence="19" type="ORF">ABVQ20_17175</name>
</gene>
<protein>
    <recommendedName>
        <fullName evidence="5">Oxygen sensor histidine kinase NreB</fullName>
        <ecNumber evidence="4">2.7.13.3</ecNumber>
    </recommendedName>
    <alternativeName>
        <fullName evidence="15">Nitrogen regulation protein B</fullName>
    </alternativeName>
</protein>
<keyword evidence="16" id="KW-0472">Membrane</keyword>
<feature type="transmembrane region" description="Helical" evidence="16">
    <location>
        <begin position="23"/>
        <end position="45"/>
    </location>
</feature>
<evidence type="ECO:0000259" key="18">
    <source>
        <dbReference type="PROSITE" id="PS50113"/>
    </source>
</evidence>
<dbReference type="CDD" id="cd16917">
    <property type="entry name" value="HATPase_UhpB-NarQ-NarX-like"/>
    <property type="match status" value="1"/>
</dbReference>
<evidence type="ECO:0000313" key="19">
    <source>
        <dbReference type="EMBL" id="MET2828714.1"/>
    </source>
</evidence>
<keyword evidence="7" id="KW-0963">Cytoplasm</keyword>
<evidence type="ECO:0000256" key="15">
    <source>
        <dbReference type="ARBA" id="ARBA00030800"/>
    </source>
</evidence>
<evidence type="ECO:0000256" key="10">
    <source>
        <dbReference type="ARBA" id="ARBA00022777"/>
    </source>
</evidence>
<keyword evidence="13" id="KW-0411">Iron-sulfur</keyword>
<dbReference type="SMART" id="SM00387">
    <property type="entry name" value="HATPase_c"/>
    <property type="match status" value="1"/>
</dbReference>
<comment type="caution">
    <text evidence="19">The sequence shown here is derived from an EMBL/GenBank/DDBJ whole genome shotgun (WGS) entry which is preliminary data.</text>
</comment>
<evidence type="ECO:0000256" key="16">
    <source>
        <dbReference type="SAM" id="Phobius"/>
    </source>
</evidence>
<comment type="subcellular location">
    <subcellularLocation>
        <location evidence="3">Cytoplasm</location>
    </subcellularLocation>
</comment>
<evidence type="ECO:0000256" key="14">
    <source>
        <dbReference type="ARBA" id="ARBA00024827"/>
    </source>
</evidence>
<feature type="domain" description="PAC" evidence="18">
    <location>
        <begin position="177"/>
        <end position="229"/>
    </location>
</feature>
<organism evidence="19 20">
    <name type="scientific">Mesorhizobium shangrilense</name>
    <dbReference type="NCBI Taxonomy" id="460060"/>
    <lineage>
        <taxon>Bacteria</taxon>
        <taxon>Pseudomonadati</taxon>
        <taxon>Pseudomonadota</taxon>
        <taxon>Alphaproteobacteria</taxon>
        <taxon>Hyphomicrobiales</taxon>
        <taxon>Phyllobacteriaceae</taxon>
        <taxon>Mesorhizobium</taxon>
    </lineage>
</organism>
<keyword evidence="16" id="KW-1133">Transmembrane helix</keyword>
<evidence type="ECO:0000256" key="5">
    <source>
        <dbReference type="ARBA" id="ARBA00017322"/>
    </source>
</evidence>
<dbReference type="InterPro" id="IPR000014">
    <property type="entry name" value="PAS"/>
</dbReference>
<keyword evidence="9" id="KW-0479">Metal-binding</keyword>
<dbReference type="NCBIfam" id="TIGR00229">
    <property type="entry name" value="sensory_box"/>
    <property type="match status" value="1"/>
</dbReference>
<name>A0ABV2DF92_9HYPH</name>
<dbReference type="SUPFAM" id="SSF55874">
    <property type="entry name" value="ATPase domain of HSP90 chaperone/DNA topoisomerase II/histidine kinase"/>
    <property type="match status" value="1"/>
</dbReference>
<comment type="function">
    <text evidence="14">Member of the two-component regulatory system NreB/NreC involved in the control of dissimilatory nitrate/nitrite reduction in response to oxygen. NreB functions as a direct oxygen sensor histidine kinase which is autophosphorylated, in the absence of oxygen, probably at the conserved histidine residue, and transfers its phosphate group probably to a conserved aspartate residue of NreC. NreB/NreC activates the expression of the nitrate (narGHJI) and nitrite (nir) reductase operons, as well as the putative nitrate transporter gene narT.</text>
</comment>
<sequence>MDLDMPPVKTTTSRDWLGLHKQIAGATLLIGVSALICNFAWATVLAHHSRHYGAVELLLIVGIVLIMALAIALMRSASRMAGVERDWARASQDFQGSQARLQAVVKYMPVGVVVVEAPSGSLILANDQHERLLKYTLTSGVNLWEQSGQKGYHADGRPYEHDDWPITRAIRDGEVVLDEEIWVKRGDGTKACLSINSAPVFDASGAISAAVMAFTDVTERKEMAEERAMLARRLVNAQEDERLRVARELHDEMGQDLTALSLGLKTLEDVVELPDLKQSFAGIRKIVEHMSIQVHHTAATLRPTLLSDLGLRQAVEDMVATWAERLSVSADAHLEALADPLDDEGSVTIYRVVQEALTNVAKHSEASWISVTAQHADGQLRIVVEDDGKGFDPEVINETRSRCFGLSGMRERLALVGGYFAVESAPGQGTTIYASLPAATRQAEVSVQ</sequence>
<evidence type="ECO:0000256" key="2">
    <source>
        <dbReference type="ARBA" id="ARBA00001966"/>
    </source>
</evidence>
<keyword evidence="16" id="KW-0812">Transmembrane</keyword>
<evidence type="ECO:0000256" key="8">
    <source>
        <dbReference type="ARBA" id="ARBA00022679"/>
    </source>
</evidence>
<evidence type="ECO:0000256" key="9">
    <source>
        <dbReference type="ARBA" id="ARBA00022723"/>
    </source>
</evidence>
<dbReference type="PROSITE" id="PS50109">
    <property type="entry name" value="HIS_KIN"/>
    <property type="match status" value="1"/>
</dbReference>
<dbReference type="InterPro" id="IPR036890">
    <property type="entry name" value="HATPase_C_sf"/>
</dbReference>
<evidence type="ECO:0000256" key="12">
    <source>
        <dbReference type="ARBA" id="ARBA00023012"/>
    </source>
</evidence>
<dbReference type="InterPro" id="IPR004358">
    <property type="entry name" value="Sig_transdc_His_kin-like_C"/>
</dbReference>
<reference evidence="19 20" key="1">
    <citation type="submission" date="2024-06" db="EMBL/GenBank/DDBJ databases">
        <authorList>
            <person name="Kim D.-U."/>
        </authorList>
    </citation>
    <scope>NUCLEOTIDE SEQUENCE [LARGE SCALE GENOMIC DNA]</scope>
    <source>
        <strain evidence="19 20">KACC15460</strain>
    </source>
</reference>
<accession>A0ABV2DF92</accession>
<comment type="cofactor">
    <cofactor evidence="2">
        <name>[4Fe-4S] cluster</name>
        <dbReference type="ChEBI" id="CHEBI:49883"/>
    </cofactor>
</comment>
<dbReference type="PANTHER" id="PTHR24421">
    <property type="entry name" value="NITRATE/NITRITE SENSOR PROTEIN NARX-RELATED"/>
    <property type="match status" value="1"/>
</dbReference>
<dbReference type="InterPro" id="IPR011712">
    <property type="entry name" value="Sig_transdc_His_kin_sub3_dim/P"/>
</dbReference>
<dbReference type="Proteomes" id="UP001548832">
    <property type="component" value="Unassembled WGS sequence"/>
</dbReference>
<evidence type="ECO:0000256" key="7">
    <source>
        <dbReference type="ARBA" id="ARBA00022490"/>
    </source>
</evidence>
<feature type="domain" description="Histidine kinase" evidence="17">
    <location>
        <begin position="349"/>
        <end position="440"/>
    </location>
</feature>
<keyword evidence="11" id="KW-0408">Iron</keyword>
<dbReference type="EC" id="2.7.13.3" evidence="4"/>
<keyword evidence="19" id="KW-0067">ATP-binding</keyword>
<dbReference type="InterPro" id="IPR000700">
    <property type="entry name" value="PAS-assoc_C"/>
</dbReference>
<evidence type="ECO:0000256" key="11">
    <source>
        <dbReference type="ARBA" id="ARBA00023004"/>
    </source>
</evidence>
<dbReference type="EMBL" id="JBEWSZ010000001">
    <property type="protein sequence ID" value="MET2828714.1"/>
    <property type="molecule type" value="Genomic_DNA"/>
</dbReference>
<evidence type="ECO:0000259" key="17">
    <source>
        <dbReference type="PROSITE" id="PS50109"/>
    </source>
</evidence>
<dbReference type="Gene3D" id="1.20.5.1930">
    <property type="match status" value="1"/>
</dbReference>
<dbReference type="PANTHER" id="PTHR24421:SF58">
    <property type="entry name" value="SIGNAL TRANSDUCTION HISTIDINE-PROTEIN KINASE_PHOSPHATASE UHPB"/>
    <property type="match status" value="1"/>
</dbReference>
<keyword evidence="19" id="KW-0547">Nucleotide-binding</keyword>
<evidence type="ECO:0000256" key="4">
    <source>
        <dbReference type="ARBA" id="ARBA00012438"/>
    </source>
</evidence>
<dbReference type="InterPro" id="IPR035965">
    <property type="entry name" value="PAS-like_dom_sf"/>
</dbReference>
<evidence type="ECO:0000256" key="3">
    <source>
        <dbReference type="ARBA" id="ARBA00004496"/>
    </source>
</evidence>
<dbReference type="GO" id="GO:0005524">
    <property type="term" value="F:ATP binding"/>
    <property type="evidence" value="ECO:0007669"/>
    <property type="project" value="UniProtKB-KW"/>
</dbReference>
<keyword evidence="6" id="KW-0004">4Fe-4S</keyword>
<evidence type="ECO:0000256" key="13">
    <source>
        <dbReference type="ARBA" id="ARBA00023014"/>
    </source>
</evidence>
<dbReference type="Gene3D" id="3.30.450.20">
    <property type="entry name" value="PAS domain"/>
    <property type="match status" value="1"/>
</dbReference>
<dbReference type="InterPro" id="IPR005467">
    <property type="entry name" value="His_kinase_dom"/>
</dbReference>
<dbReference type="InterPro" id="IPR050482">
    <property type="entry name" value="Sensor_HK_TwoCompSys"/>
</dbReference>
<evidence type="ECO:0000313" key="20">
    <source>
        <dbReference type="Proteomes" id="UP001548832"/>
    </source>
</evidence>
<dbReference type="Pfam" id="PF13426">
    <property type="entry name" value="PAS_9"/>
    <property type="match status" value="1"/>
</dbReference>
<evidence type="ECO:0000256" key="1">
    <source>
        <dbReference type="ARBA" id="ARBA00000085"/>
    </source>
</evidence>
<dbReference type="Gene3D" id="3.30.565.10">
    <property type="entry name" value="Histidine kinase-like ATPase, C-terminal domain"/>
    <property type="match status" value="1"/>
</dbReference>
<comment type="catalytic activity">
    <reaction evidence="1">
        <text>ATP + protein L-histidine = ADP + protein N-phospho-L-histidine.</text>
        <dbReference type="EC" id="2.7.13.3"/>
    </reaction>
</comment>
<dbReference type="RefSeq" id="WP_354460703.1">
    <property type="nucleotide sequence ID" value="NZ_JBEWSZ010000001.1"/>
</dbReference>
<dbReference type="InterPro" id="IPR003594">
    <property type="entry name" value="HATPase_dom"/>
</dbReference>
<keyword evidence="12" id="KW-0902">Two-component regulatory system</keyword>
<dbReference type="Pfam" id="PF02518">
    <property type="entry name" value="HATPase_c"/>
    <property type="match status" value="1"/>
</dbReference>
<dbReference type="PROSITE" id="PS50113">
    <property type="entry name" value="PAC"/>
    <property type="match status" value="1"/>
</dbReference>
<dbReference type="PRINTS" id="PR00344">
    <property type="entry name" value="BCTRLSENSOR"/>
</dbReference>